<keyword evidence="2" id="KW-1185">Reference proteome</keyword>
<evidence type="ECO:0000313" key="1">
    <source>
        <dbReference type="EMBL" id="URA11300.1"/>
    </source>
</evidence>
<gene>
    <name evidence="1" type="ORF">KDW03_05760</name>
</gene>
<dbReference type="EMBL" id="CP073355">
    <property type="protein sequence ID" value="URA11300.1"/>
    <property type="molecule type" value="Genomic_DNA"/>
</dbReference>
<dbReference type="KEGG" id="taqu:KDW03_05760"/>
<evidence type="ECO:0008006" key="3">
    <source>
        <dbReference type="Google" id="ProtNLM"/>
    </source>
</evidence>
<dbReference type="RefSeq" id="WP_271436432.1">
    <property type="nucleotide sequence ID" value="NZ_CP073355.1"/>
</dbReference>
<name>A0AAX3BG57_9SPIR</name>
<evidence type="ECO:0000313" key="2">
    <source>
        <dbReference type="Proteomes" id="UP001056539"/>
    </source>
</evidence>
<protein>
    <recommendedName>
        <fullName evidence="3">DUF2490 domain-containing protein</fullName>
    </recommendedName>
</protein>
<dbReference type="AlphaFoldDB" id="A0AAX3BG57"/>
<reference evidence="1" key="2">
    <citation type="submission" date="2022-06" db="EMBL/GenBank/DDBJ databases">
        <title>Thermospira aquatica gen. nov., sp. nov.</title>
        <authorList>
            <person name="Ben Ali Gam Z."/>
            <person name="Labat M."/>
        </authorList>
    </citation>
    <scope>NUCLEOTIDE SEQUENCE</scope>
    <source>
        <strain evidence="1">F1F22</strain>
    </source>
</reference>
<reference evidence="1" key="1">
    <citation type="submission" date="2021-04" db="EMBL/GenBank/DDBJ databases">
        <authorList>
            <person name="Postec A."/>
        </authorList>
    </citation>
    <scope>NUCLEOTIDE SEQUENCE</scope>
    <source>
        <strain evidence="1">F1F22</strain>
    </source>
</reference>
<sequence length="230" mass="26897">MAFGQIGFLGGILSGIWSGGEAKTTLGKNTVAFWTLYRDDSVSLWLKTGYQWIEGFVKTEALDYGYQDKRDTGPVKYDFESEIALKFWSSTGAVWYRFSQIHYDEVTLPQNEWNVSFVLPLWLWKTRLRWGSDGAMMGFGYNFWWERCFIDIALLGYLNDGQEVSFDIQIWNRTRDLGFFWKALLYRSFQDQELGRIGFFKQLGTKFVSFEAGYSEWDAGMVCIRGGWKW</sequence>
<proteinExistence type="predicted"/>
<accession>A0AAX3BG57</accession>
<dbReference type="Proteomes" id="UP001056539">
    <property type="component" value="Chromosome"/>
</dbReference>
<organism evidence="1 2">
    <name type="scientific">Thermospira aquatica</name>
    <dbReference type="NCBI Taxonomy" id="2828656"/>
    <lineage>
        <taxon>Bacteria</taxon>
        <taxon>Pseudomonadati</taxon>
        <taxon>Spirochaetota</taxon>
        <taxon>Spirochaetia</taxon>
        <taxon>Brevinematales</taxon>
        <taxon>Thermospiraceae</taxon>
        <taxon>Thermospira</taxon>
    </lineage>
</organism>